<dbReference type="InterPro" id="IPR018501">
    <property type="entry name" value="DDT_dom"/>
</dbReference>
<evidence type="ECO:0000256" key="3">
    <source>
        <dbReference type="ARBA" id="ARBA00022771"/>
    </source>
</evidence>
<proteinExistence type="predicted"/>
<evidence type="ECO:0000256" key="5">
    <source>
        <dbReference type="ARBA" id="ARBA00023242"/>
    </source>
</evidence>
<accession>A0A6P5ZJN4</accession>
<keyword evidence="3 6" id="KW-0863">Zinc-finger</keyword>
<evidence type="ECO:0000256" key="6">
    <source>
        <dbReference type="PROSITE-ProRule" id="PRU00146"/>
    </source>
</evidence>
<evidence type="ECO:0000259" key="9">
    <source>
        <dbReference type="PROSITE" id="PS50827"/>
    </source>
</evidence>
<dbReference type="InterPro" id="IPR047365">
    <property type="entry name" value="Tudor_AtPTM-like"/>
</dbReference>
<dbReference type="Pfam" id="PF21743">
    <property type="entry name" value="PTM_DIR17_Tudor"/>
    <property type="match status" value="1"/>
</dbReference>
<dbReference type="Pfam" id="PF15612">
    <property type="entry name" value="WHIM1"/>
    <property type="match status" value="1"/>
</dbReference>
<dbReference type="InterPro" id="IPR028942">
    <property type="entry name" value="WHIM1_dom"/>
</dbReference>
<dbReference type="GO" id="GO:0008270">
    <property type="term" value="F:zinc ion binding"/>
    <property type="evidence" value="ECO:0007669"/>
    <property type="project" value="UniProtKB-KW"/>
</dbReference>
<dbReference type="CDD" id="cd15532">
    <property type="entry name" value="PHD2_CHD_II"/>
    <property type="match status" value="1"/>
</dbReference>
<feature type="compositionally biased region" description="Basic residues" evidence="7">
    <location>
        <begin position="10"/>
        <end position="20"/>
    </location>
</feature>
<reference evidence="11" key="1">
    <citation type="submission" date="2025-08" db="UniProtKB">
        <authorList>
            <consortium name="RefSeq"/>
        </authorList>
    </citation>
    <scope>IDENTIFICATION</scope>
    <source>
        <tissue evidence="11">Fruit stalk</tissue>
    </source>
</reference>
<evidence type="ECO:0000256" key="1">
    <source>
        <dbReference type="ARBA" id="ARBA00004123"/>
    </source>
</evidence>
<dbReference type="Proteomes" id="UP000515121">
    <property type="component" value="Unplaced"/>
</dbReference>
<dbReference type="InterPro" id="IPR013083">
    <property type="entry name" value="Znf_RING/FYVE/PHD"/>
</dbReference>
<dbReference type="GO" id="GO:0000785">
    <property type="term" value="C:chromatin"/>
    <property type="evidence" value="ECO:0007669"/>
    <property type="project" value="UniProtKB-ARBA"/>
</dbReference>
<dbReference type="InterPro" id="IPR019786">
    <property type="entry name" value="Zinc_finger_PHD-type_CS"/>
</dbReference>
<comment type="subcellular location">
    <subcellularLocation>
        <location evidence="1">Nucleus</location>
    </subcellularLocation>
</comment>
<feature type="compositionally biased region" description="Polar residues" evidence="7">
    <location>
        <begin position="28"/>
        <end position="38"/>
    </location>
</feature>
<evidence type="ECO:0000256" key="7">
    <source>
        <dbReference type="SAM" id="MobiDB-lite"/>
    </source>
</evidence>
<dbReference type="Pfam" id="PF24294">
    <property type="entry name" value="Chromo_PTM"/>
    <property type="match status" value="1"/>
</dbReference>
<evidence type="ECO:0000313" key="10">
    <source>
        <dbReference type="Proteomes" id="UP000515121"/>
    </source>
</evidence>
<dbReference type="PROSITE" id="PS50827">
    <property type="entry name" value="DDT"/>
    <property type="match status" value="1"/>
</dbReference>
<dbReference type="RefSeq" id="XP_022752615.1">
    <property type="nucleotide sequence ID" value="XM_022896880.1"/>
</dbReference>
<dbReference type="SMART" id="SM00249">
    <property type="entry name" value="PHD"/>
    <property type="match status" value="3"/>
</dbReference>
<dbReference type="Pfam" id="PF00628">
    <property type="entry name" value="PHD"/>
    <property type="match status" value="1"/>
</dbReference>
<protein>
    <submittedName>
        <fullName evidence="11">DDT domain-containing protein PTM-like isoform X1</fullName>
    </submittedName>
</protein>
<name>A0A6P5ZJN4_DURZI</name>
<dbReference type="CDD" id="cd15489">
    <property type="entry name" value="PHD_SF"/>
    <property type="match status" value="2"/>
</dbReference>
<feature type="domain" description="DDT" evidence="9">
    <location>
        <begin position="212"/>
        <end position="272"/>
    </location>
</feature>
<sequence length="1717" mass="191933">MDRSTEPKVPRPRGRPRKHRRPEEENENTAVDTKFNNSKTKKWPLETRSMALVGRYVLKQFGKNVFLGKIVSYDTGLYRVDYEYGNFEDLESGELRKLILEESYFDDDLSRRKVRLDELVLSRTVKESELEEKKKVEILKKEVDRVEPSALSELSGGMMVDNEGEQVEDDDADSSSDSCEHARDSDLSLEPEVPLIPPLMLPPSSGTIGLPEECVSHLFSVYGFLRSFSIILFLSPFGLDDFVGSLNCCGPNPLLDAVHVALMRALSCHLETVSSEGSELASKCLRCLDWSLLDALTWPVYLVQYFMLMGYARGPEWKRFYKDVSKREYYSLPVIRKLMVLQLLCDDVLEYAEMRAEIDMREAMEVGTDPDAVATDLSERGPRRVHPRHSKTSACKEREAMEIIAESHEVKSSSRTFSLGLKSTEGNAGVDADVDGNNDECRLCGMDGTLLCCDGCPSAYHSRCIGVMKMYIPEGPWYCPECAINKMGPAITINTSLRGAELFGVDLYGQVFLGTCNHLLVLMASPGTESYLRYYNPNDIPKILQVLSSSIQHRTLYFDICKAIIHYWKISENIFSPLEIGGNVANVKEDAKFSSESPLPSGKGSHKFLDSVDAETASSFSGSNVDNVGLSYPDTSLDAMNQTDPPGSLRNGGKNGAKDHPPTNENQSEQIYIESAMSSASVSQQAVSDVTYQSLVDRSSLIGHTSFASGNSSDSNGGLATMFCQSKAGNHVGFGRDARNPTIDHAYMGISFKPNAYVNHYIHGHLAATAAAKLAVLSSEESHISEANKSSSARKFTSTSNIFLQVKAFSSSASRFFWPSAEKKLLDVPRERCGWCHSCRASASSKKGCMLNSAVSTATKSVNKILVGFPPLKSGEGSLPSIATYVLYMEESLRGLVAGSFLSPDYRKQWRRKVEEASTCDAIKVLLLDLEENISIISLSADWIKLMDDWLVEPSVIQSTSSTVGLPQKRGPGGRCQRKQSVVSEVTANDSNDKSFDWWRGGKLSTNVFQKAILPRSMVRKAARQGGVRKISGINYVDESEIPKRSRQLIWRNAVERSKNTAQLALQVRYLDLHVRWNDLVRPEHNIPDGKGTETEASIFRNAIIYDKKIVESKIQYGVAFRNQKHLPSRVMKNIIDIEQTEDKKEKYWFLVAHIPLYLIKEYEERMSTVVLPSVKKPFSELSDLQRRQLKASRRNIFTYLTCKRDKLEKCSCASCQMDVLLRNAVKCGTCQGYCHQDCTLSSHMNGKVKCFIICKQCYRAKALAQNEINTKSPTTLLHLQGRDCHSAPAVSKGMQVKSSIQPMKSLAYVRSKENSVRIQERSSDTKKPASLSGFATKQRKCNWGVIWRKKNSDETGIDFRRANILTSGGSHYHSLKPICELCEQPYNSDLMYIHCETCRKWYHAEAVELEESRISNVVGFKCCKCRRIRGPDCPFMDPELREQKRKKQFGKPQKQGQGSIVLDSDFGTISDFKECNPITPIISTEDELVLANDPLLFTLTKVEQITDNNSEVDVELNTASGPGLQKLPVRRYVKREGEVDGLAGSDLGQVEILTCPEPNDSVEPKEDSSIVFAEWNAYGDILEGKLLDYESLNNKDMEFEPQTYFSFSELLASDNGDQVNGNDATGDGSGNWENASCSISQDGFPKQCGIDTFNNQAEPMNSDVNALHCHVCLQYEPAPDLHCEICGFLMHSHCSPWDESSSSEGSWRCGRCREWR</sequence>
<evidence type="ECO:0000313" key="11">
    <source>
        <dbReference type="RefSeq" id="XP_022752615.1"/>
    </source>
</evidence>
<dbReference type="GeneID" id="111301305"/>
<dbReference type="InterPro" id="IPR056618">
    <property type="entry name" value="Chromo_PTM"/>
</dbReference>
<keyword evidence="5" id="KW-0539">Nucleus</keyword>
<keyword evidence="4" id="KW-0862">Zinc</keyword>
<dbReference type="PANTHER" id="PTHR46508">
    <property type="entry name" value="PHD FINGER FAMILY PROTEIN"/>
    <property type="match status" value="1"/>
</dbReference>
<dbReference type="KEGG" id="dzi:111301305"/>
<evidence type="ECO:0000256" key="4">
    <source>
        <dbReference type="ARBA" id="ARBA00022833"/>
    </source>
</evidence>
<dbReference type="Pfam" id="PF02791">
    <property type="entry name" value="DDT"/>
    <property type="match status" value="1"/>
</dbReference>
<feature type="region of interest" description="Disordered" evidence="7">
    <location>
        <begin position="1"/>
        <end position="38"/>
    </location>
</feature>
<evidence type="ECO:0000259" key="8">
    <source>
        <dbReference type="PROSITE" id="PS50016"/>
    </source>
</evidence>
<dbReference type="PROSITE" id="PS50016">
    <property type="entry name" value="ZF_PHD_2"/>
    <property type="match status" value="1"/>
</dbReference>
<dbReference type="InterPro" id="IPR011011">
    <property type="entry name" value="Znf_FYVE_PHD"/>
</dbReference>
<dbReference type="GO" id="GO:0005634">
    <property type="term" value="C:nucleus"/>
    <property type="evidence" value="ECO:0007669"/>
    <property type="project" value="UniProtKB-SubCell"/>
</dbReference>
<keyword evidence="10" id="KW-1185">Reference proteome</keyword>
<evidence type="ECO:0000256" key="2">
    <source>
        <dbReference type="ARBA" id="ARBA00022723"/>
    </source>
</evidence>
<dbReference type="Gene3D" id="3.30.40.10">
    <property type="entry name" value="Zinc/RING finger domain, C3HC4 (zinc finger)"/>
    <property type="match status" value="1"/>
</dbReference>
<dbReference type="Gene3D" id="2.60.120.650">
    <property type="entry name" value="Cupin"/>
    <property type="match status" value="1"/>
</dbReference>
<dbReference type="CDD" id="cd20401">
    <property type="entry name" value="Tudor_AtPTM-like"/>
    <property type="match status" value="1"/>
</dbReference>
<feature type="region of interest" description="Disordered" evidence="7">
    <location>
        <begin position="631"/>
        <end position="665"/>
    </location>
</feature>
<dbReference type="SMART" id="SM00571">
    <property type="entry name" value="DDT"/>
    <property type="match status" value="1"/>
</dbReference>
<dbReference type="SUPFAM" id="SSF57903">
    <property type="entry name" value="FYVE/PHD zinc finger"/>
    <property type="match status" value="3"/>
</dbReference>
<feature type="domain" description="PHD-type" evidence="8">
    <location>
        <begin position="438"/>
        <end position="485"/>
    </location>
</feature>
<gene>
    <name evidence="11" type="primary">LOC111301305</name>
</gene>
<dbReference type="InterPro" id="IPR019787">
    <property type="entry name" value="Znf_PHD-finger"/>
</dbReference>
<dbReference type="PROSITE" id="PS01359">
    <property type="entry name" value="ZF_PHD_1"/>
    <property type="match status" value="1"/>
</dbReference>
<dbReference type="PANTHER" id="PTHR46508:SF1">
    <property type="entry name" value="PHD FINGER FAMILY PROTEIN"/>
    <property type="match status" value="1"/>
</dbReference>
<organism evidence="10 11">
    <name type="scientific">Durio zibethinus</name>
    <name type="common">Durian</name>
    <dbReference type="NCBI Taxonomy" id="66656"/>
    <lineage>
        <taxon>Eukaryota</taxon>
        <taxon>Viridiplantae</taxon>
        <taxon>Streptophyta</taxon>
        <taxon>Embryophyta</taxon>
        <taxon>Tracheophyta</taxon>
        <taxon>Spermatophyta</taxon>
        <taxon>Magnoliopsida</taxon>
        <taxon>eudicotyledons</taxon>
        <taxon>Gunneridae</taxon>
        <taxon>Pentapetalae</taxon>
        <taxon>rosids</taxon>
        <taxon>malvids</taxon>
        <taxon>Malvales</taxon>
        <taxon>Malvaceae</taxon>
        <taxon>Helicteroideae</taxon>
        <taxon>Durio</taxon>
    </lineage>
</organism>
<keyword evidence="2" id="KW-0479">Metal-binding</keyword>
<dbReference type="InterPro" id="IPR001965">
    <property type="entry name" value="Znf_PHD"/>
</dbReference>
<dbReference type="OrthoDB" id="784962at2759"/>